<dbReference type="InterPro" id="IPR000551">
    <property type="entry name" value="MerR-type_HTH_dom"/>
</dbReference>
<dbReference type="PRINTS" id="PR00040">
    <property type="entry name" value="HTHMERR"/>
</dbReference>
<evidence type="ECO:0000256" key="1">
    <source>
        <dbReference type="ARBA" id="ARBA00023015"/>
    </source>
</evidence>
<dbReference type="EMBL" id="JACHWZ010000004">
    <property type="protein sequence ID" value="MBB3060257.1"/>
    <property type="molecule type" value="Genomic_DNA"/>
</dbReference>
<evidence type="ECO:0000313" key="6">
    <source>
        <dbReference type="EMBL" id="MBB3060257.1"/>
    </source>
</evidence>
<dbReference type="AlphaFoldDB" id="A0A7W4W9M7"/>
<dbReference type="SMART" id="SM00422">
    <property type="entry name" value="HTH_MERR"/>
    <property type="match status" value="1"/>
</dbReference>
<dbReference type="PANTHER" id="PTHR30204">
    <property type="entry name" value="REDOX-CYCLING DRUG-SENSING TRANSCRIPTIONAL ACTIVATOR SOXR"/>
    <property type="match status" value="1"/>
</dbReference>
<proteinExistence type="predicted"/>
<reference evidence="6 7" key="1">
    <citation type="submission" date="2020-08" db="EMBL/GenBank/DDBJ databases">
        <title>Genomic Encyclopedia of Type Strains, Phase III (KMG-III): the genomes of soil and plant-associated and newly described type strains.</title>
        <authorList>
            <person name="Whitman W."/>
        </authorList>
    </citation>
    <scope>NUCLEOTIDE SEQUENCE [LARGE SCALE GENOMIC DNA]</scope>
    <source>
        <strain evidence="6 7">CECT 8799</strain>
    </source>
</reference>
<accession>A0A7W4W9M7</accession>
<dbReference type="InterPro" id="IPR047057">
    <property type="entry name" value="MerR_fam"/>
</dbReference>
<feature type="coiled-coil region" evidence="4">
    <location>
        <begin position="80"/>
        <end position="107"/>
    </location>
</feature>
<dbReference type="Pfam" id="PF13411">
    <property type="entry name" value="MerR_1"/>
    <property type="match status" value="1"/>
</dbReference>
<keyword evidence="4" id="KW-0175">Coiled coil</keyword>
<evidence type="ECO:0000256" key="4">
    <source>
        <dbReference type="SAM" id="Coils"/>
    </source>
</evidence>
<keyword evidence="2" id="KW-0238">DNA-binding</keyword>
<dbReference type="Proteomes" id="UP000535937">
    <property type="component" value="Unassembled WGS sequence"/>
</dbReference>
<protein>
    <submittedName>
        <fullName evidence="6">Cu(I)-responsive transcriptional regulator</fullName>
    </submittedName>
</protein>
<organism evidence="6 7">
    <name type="scientific">Microbulbifer rhizosphaerae</name>
    <dbReference type="NCBI Taxonomy" id="1562603"/>
    <lineage>
        <taxon>Bacteria</taxon>
        <taxon>Pseudomonadati</taxon>
        <taxon>Pseudomonadota</taxon>
        <taxon>Gammaproteobacteria</taxon>
        <taxon>Cellvibrionales</taxon>
        <taxon>Microbulbiferaceae</taxon>
        <taxon>Microbulbifer</taxon>
    </lineage>
</organism>
<dbReference type="PROSITE" id="PS50937">
    <property type="entry name" value="HTH_MERR_2"/>
    <property type="match status" value="1"/>
</dbReference>
<evidence type="ECO:0000256" key="3">
    <source>
        <dbReference type="ARBA" id="ARBA00023163"/>
    </source>
</evidence>
<gene>
    <name evidence="6" type="ORF">FHS09_001072</name>
</gene>
<dbReference type="PROSITE" id="PS00552">
    <property type="entry name" value="HTH_MERR_1"/>
    <property type="match status" value="1"/>
</dbReference>
<sequence length="131" mass="14788">MNISQAARKSGLTAKALRYYESIDLLAPGRSENGYRDYSERDLETLRFIQRARAVGFAIGEVRDLLELHRNPARRSHDAKLLVREKLQHVEEQLRNLREMRATLRVLADSCAGDESPECAILDNLAGGDHG</sequence>
<feature type="domain" description="HTH merR-type" evidence="5">
    <location>
        <begin position="1"/>
        <end position="68"/>
    </location>
</feature>
<keyword evidence="7" id="KW-1185">Reference proteome</keyword>
<dbReference type="GO" id="GO:0003677">
    <property type="term" value="F:DNA binding"/>
    <property type="evidence" value="ECO:0007669"/>
    <property type="project" value="UniProtKB-KW"/>
</dbReference>
<name>A0A7W4W9M7_9GAMM</name>
<comment type="caution">
    <text evidence="6">The sequence shown here is derived from an EMBL/GenBank/DDBJ whole genome shotgun (WGS) entry which is preliminary data.</text>
</comment>
<evidence type="ECO:0000259" key="5">
    <source>
        <dbReference type="PROSITE" id="PS50937"/>
    </source>
</evidence>
<dbReference type="RefSeq" id="WP_183457468.1">
    <property type="nucleotide sequence ID" value="NZ_JACHWZ010000004.1"/>
</dbReference>
<evidence type="ECO:0000256" key="2">
    <source>
        <dbReference type="ARBA" id="ARBA00023125"/>
    </source>
</evidence>
<keyword evidence="1" id="KW-0805">Transcription regulation</keyword>
<evidence type="ECO:0000313" key="7">
    <source>
        <dbReference type="Proteomes" id="UP000535937"/>
    </source>
</evidence>
<dbReference type="PANTHER" id="PTHR30204:SF94">
    <property type="entry name" value="HEAVY METAL-DEPENDENT TRANSCRIPTIONAL REGULATOR HI_0293-RELATED"/>
    <property type="match status" value="1"/>
</dbReference>
<dbReference type="Gene3D" id="1.10.1660.10">
    <property type="match status" value="1"/>
</dbReference>
<dbReference type="GO" id="GO:0003700">
    <property type="term" value="F:DNA-binding transcription factor activity"/>
    <property type="evidence" value="ECO:0007669"/>
    <property type="project" value="InterPro"/>
</dbReference>
<dbReference type="SUPFAM" id="SSF46955">
    <property type="entry name" value="Putative DNA-binding domain"/>
    <property type="match status" value="1"/>
</dbReference>
<dbReference type="InterPro" id="IPR009061">
    <property type="entry name" value="DNA-bd_dom_put_sf"/>
</dbReference>
<keyword evidence="3" id="KW-0804">Transcription</keyword>